<evidence type="ECO:0000256" key="1">
    <source>
        <dbReference type="ARBA" id="ARBA00001974"/>
    </source>
</evidence>
<organism evidence="10 11">
    <name type="scientific">Sphingobium indicum BiD32</name>
    <dbReference type="NCBI Taxonomy" id="1301087"/>
    <lineage>
        <taxon>Bacteria</taxon>
        <taxon>Pseudomonadati</taxon>
        <taxon>Pseudomonadota</taxon>
        <taxon>Alphaproteobacteria</taxon>
        <taxon>Sphingomonadales</taxon>
        <taxon>Sphingomonadaceae</taxon>
        <taxon>Sphingobium</taxon>
    </lineage>
</organism>
<accession>N1MN78</accession>
<dbReference type="Gene3D" id="3.50.50.60">
    <property type="entry name" value="FAD/NAD(P)-binding domain"/>
    <property type="match status" value="2"/>
</dbReference>
<dbReference type="Pfam" id="PF00355">
    <property type="entry name" value="Rieske"/>
    <property type="match status" value="1"/>
</dbReference>
<dbReference type="InterPro" id="IPR028202">
    <property type="entry name" value="Reductase_C"/>
</dbReference>
<protein>
    <submittedName>
        <fullName evidence="10">Ferredoxin reductase</fullName>
    </submittedName>
</protein>
<reference evidence="11" key="2">
    <citation type="submission" date="2013-04" db="EMBL/GenBank/DDBJ databases">
        <title>Bisphenol A degrading Sphingobium sp. strain BiD32.</title>
        <authorList>
            <person name="Nielsen J.L."/>
            <person name="Zhou N.A."/>
            <person name="Kjeldal H."/>
        </authorList>
    </citation>
    <scope>NUCLEOTIDE SEQUENCE [LARGE SCALE GENOMIC DNA]</scope>
    <source>
        <strain evidence="11">BiD32</strain>
    </source>
</reference>
<evidence type="ECO:0000256" key="2">
    <source>
        <dbReference type="ARBA" id="ARBA00022630"/>
    </source>
</evidence>
<dbReference type="InterPro" id="IPR016156">
    <property type="entry name" value="FAD/NAD-linked_Rdtase_dimer_sf"/>
</dbReference>
<evidence type="ECO:0000256" key="5">
    <source>
        <dbReference type="ARBA" id="ARBA00022827"/>
    </source>
</evidence>
<dbReference type="Proteomes" id="UP000013201">
    <property type="component" value="Unassembled WGS sequence"/>
</dbReference>
<feature type="domain" description="Rieske" evidence="9">
    <location>
        <begin position="14"/>
        <end position="109"/>
    </location>
</feature>
<keyword evidence="5" id="KW-0274">FAD</keyword>
<dbReference type="PANTHER" id="PTHR43557">
    <property type="entry name" value="APOPTOSIS-INDUCING FACTOR 1"/>
    <property type="match status" value="1"/>
</dbReference>
<dbReference type="PRINTS" id="PR00368">
    <property type="entry name" value="FADPNR"/>
</dbReference>
<dbReference type="GO" id="GO:0016651">
    <property type="term" value="F:oxidoreductase activity, acting on NAD(P)H"/>
    <property type="evidence" value="ECO:0007669"/>
    <property type="project" value="TreeGrafter"/>
</dbReference>
<dbReference type="CDD" id="cd03478">
    <property type="entry name" value="Rieske_AIFL_N"/>
    <property type="match status" value="1"/>
</dbReference>
<name>N1MN78_9SPHN</name>
<dbReference type="EMBL" id="CAVK010000061">
    <property type="protein sequence ID" value="CCW17062.1"/>
    <property type="molecule type" value="Genomic_DNA"/>
</dbReference>
<keyword evidence="3" id="KW-0001">2Fe-2S</keyword>
<keyword evidence="8" id="KW-0411">Iron-sulfur</keyword>
<dbReference type="RefSeq" id="WP_006952860.1">
    <property type="nucleotide sequence ID" value="NZ_CAVK010000061.1"/>
</dbReference>
<dbReference type="AlphaFoldDB" id="N1MN78"/>
<dbReference type="InterPro" id="IPR023753">
    <property type="entry name" value="FAD/NAD-binding_dom"/>
</dbReference>
<dbReference type="InterPro" id="IPR050446">
    <property type="entry name" value="FAD-oxidoreductase/Apoptosis"/>
</dbReference>
<evidence type="ECO:0000256" key="8">
    <source>
        <dbReference type="ARBA" id="ARBA00023014"/>
    </source>
</evidence>
<dbReference type="Gene3D" id="2.102.10.10">
    <property type="entry name" value="Rieske [2Fe-2S] iron-sulphur domain"/>
    <property type="match status" value="1"/>
</dbReference>
<keyword evidence="6" id="KW-0560">Oxidoreductase</keyword>
<evidence type="ECO:0000313" key="10">
    <source>
        <dbReference type="EMBL" id="CCW17062.1"/>
    </source>
</evidence>
<proteinExistence type="predicted"/>
<keyword evidence="11" id="KW-1185">Reference proteome</keyword>
<dbReference type="PROSITE" id="PS51296">
    <property type="entry name" value="RIESKE"/>
    <property type="match status" value="1"/>
</dbReference>
<comment type="cofactor">
    <cofactor evidence="1">
        <name>FAD</name>
        <dbReference type="ChEBI" id="CHEBI:57692"/>
    </cofactor>
</comment>
<keyword evidence="7" id="KW-0408">Iron</keyword>
<sequence length="527" mass="56361">MTTETPALSGPDLSLGVSLASLPEGTMLQGHSGGDAVLLVRRGGRLFAVGAFCTHYGAPLADGALVDETIRCPWHHACFDLRTGSVLRAPARDPLRRWRVEEVGDIAFVREELHEPEAPVLAGEAGVPASVVIVGGGAAGNTAAETLRREGYTGPITMLSADDALPCDRPNLSKGYLAGAVPEDWIPLRSIEFYREHKIDLHLNALVTSLDLAARQVILADGSRYPYDALLLATGARPVQLDIPGASLAHVHYLRTVSDSRNLVAAATSAKSAVVIGASFIGLEVASSLRARGIDVHAIGREAVLMEAVLGPQIGRFLQTLHESHGVTFHLETTATEIDDEGVTLTNGEKIAADLVVIGVGARAETALAEEAGLAIDHGVLVNEYLETSRPHVFAAGDIARWPDPLTGETIRVEHFVVAERQGETAARNILGRHERFAAIPFFWTEQYDLGIAYVGHGAGWDAIEVDGDLQERICSIIFRRGGRKVAAAFVHRDLEGLCTELDFERSIVRREGRPDPGGSALLPMGD</sequence>
<dbReference type="SUPFAM" id="SSF50022">
    <property type="entry name" value="ISP domain"/>
    <property type="match status" value="1"/>
</dbReference>
<dbReference type="OrthoDB" id="7809559at2"/>
<evidence type="ECO:0000256" key="4">
    <source>
        <dbReference type="ARBA" id="ARBA00022723"/>
    </source>
</evidence>
<dbReference type="Pfam" id="PF07992">
    <property type="entry name" value="Pyr_redox_2"/>
    <property type="match status" value="1"/>
</dbReference>
<evidence type="ECO:0000259" key="9">
    <source>
        <dbReference type="PROSITE" id="PS51296"/>
    </source>
</evidence>
<dbReference type="SUPFAM" id="SSF55424">
    <property type="entry name" value="FAD/NAD-linked reductases, dimerisation (C-terminal) domain"/>
    <property type="match status" value="1"/>
</dbReference>
<keyword evidence="2" id="KW-0285">Flavoprotein</keyword>
<keyword evidence="4" id="KW-0479">Metal-binding</keyword>
<evidence type="ECO:0000256" key="3">
    <source>
        <dbReference type="ARBA" id="ARBA00022714"/>
    </source>
</evidence>
<dbReference type="SUPFAM" id="SSF51905">
    <property type="entry name" value="FAD/NAD(P)-binding domain"/>
    <property type="match status" value="1"/>
</dbReference>
<dbReference type="Pfam" id="PF14759">
    <property type="entry name" value="Reductase_C"/>
    <property type="match status" value="1"/>
</dbReference>
<dbReference type="PANTHER" id="PTHR43557:SF2">
    <property type="entry name" value="RIESKE DOMAIN-CONTAINING PROTEIN-RELATED"/>
    <property type="match status" value="1"/>
</dbReference>
<evidence type="ECO:0000313" key="11">
    <source>
        <dbReference type="Proteomes" id="UP000013201"/>
    </source>
</evidence>
<dbReference type="GO" id="GO:0046872">
    <property type="term" value="F:metal ion binding"/>
    <property type="evidence" value="ECO:0007669"/>
    <property type="project" value="UniProtKB-KW"/>
</dbReference>
<dbReference type="GO" id="GO:0005737">
    <property type="term" value="C:cytoplasm"/>
    <property type="evidence" value="ECO:0007669"/>
    <property type="project" value="TreeGrafter"/>
</dbReference>
<dbReference type="InterPro" id="IPR017941">
    <property type="entry name" value="Rieske_2Fe-2S"/>
</dbReference>
<dbReference type="PRINTS" id="PR00411">
    <property type="entry name" value="PNDRDTASEI"/>
</dbReference>
<gene>
    <name evidence="10" type="ORF">EBBID32_14010</name>
</gene>
<dbReference type="Gene3D" id="3.30.390.30">
    <property type="match status" value="1"/>
</dbReference>
<evidence type="ECO:0000256" key="6">
    <source>
        <dbReference type="ARBA" id="ARBA00023002"/>
    </source>
</evidence>
<reference evidence="10 11" key="1">
    <citation type="submission" date="2013-03" db="EMBL/GenBank/DDBJ databases">
        <authorList>
            <person name="Le V."/>
        </authorList>
    </citation>
    <scope>NUCLEOTIDE SEQUENCE [LARGE SCALE GENOMIC DNA]</scope>
    <source>
        <strain evidence="10 11">BiD32</strain>
    </source>
</reference>
<dbReference type="InterPro" id="IPR036922">
    <property type="entry name" value="Rieske_2Fe-2S_sf"/>
</dbReference>
<dbReference type="GO" id="GO:0051537">
    <property type="term" value="F:2 iron, 2 sulfur cluster binding"/>
    <property type="evidence" value="ECO:0007669"/>
    <property type="project" value="UniProtKB-KW"/>
</dbReference>
<evidence type="ECO:0000256" key="7">
    <source>
        <dbReference type="ARBA" id="ARBA00023004"/>
    </source>
</evidence>
<dbReference type="InterPro" id="IPR036188">
    <property type="entry name" value="FAD/NAD-bd_sf"/>
</dbReference>
<comment type="caution">
    <text evidence="10">The sequence shown here is derived from an EMBL/GenBank/DDBJ whole genome shotgun (WGS) entry which is preliminary data.</text>
</comment>